<keyword evidence="1 2" id="KW-0238">DNA-binding</keyword>
<evidence type="ECO:0000256" key="1">
    <source>
        <dbReference type="ARBA" id="ARBA00023125"/>
    </source>
</evidence>
<gene>
    <name evidence="4" type="ORF">KSZ_36250</name>
</gene>
<evidence type="ECO:0000313" key="5">
    <source>
        <dbReference type="Proteomes" id="UP000635565"/>
    </source>
</evidence>
<comment type="caution">
    <text evidence="4">The sequence shown here is derived from an EMBL/GenBank/DDBJ whole genome shotgun (WGS) entry which is preliminary data.</text>
</comment>
<keyword evidence="5" id="KW-1185">Reference proteome</keyword>
<evidence type="ECO:0000313" key="4">
    <source>
        <dbReference type="EMBL" id="GHO85619.1"/>
    </source>
</evidence>
<name>A0ABQ3VHG0_9CHLR</name>
<accession>A0ABQ3VHG0</accession>
<dbReference type="Gene3D" id="1.10.10.10">
    <property type="entry name" value="Winged helix-like DNA-binding domain superfamily/Winged helix DNA-binding domain"/>
    <property type="match status" value="1"/>
</dbReference>
<dbReference type="InterPro" id="IPR001867">
    <property type="entry name" value="OmpR/PhoB-type_DNA-bd"/>
</dbReference>
<evidence type="ECO:0000256" key="2">
    <source>
        <dbReference type="PROSITE-ProRule" id="PRU01091"/>
    </source>
</evidence>
<organism evidence="4 5">
    <name type="scientific">Dictyobacter formicarum</name>
    <dbReference type="NCBI Taxonomy" id="2778368"/>
    <lineage>
        <taxon>Bacteria</taxon>
        <taxon>Bacillati</taxon>
        <taxon>Chloroflexota</taxon>
        <taxon>Ktedonobacteria</taxon>
        <taxon>Ktedonobacterales</taxon>
        <taxon>Dictyobacteraceae</taxon>
        <taxon>Dictyobacter</taxon>
    </lineage>
</organism>
<dbReference type="EMBL" id="BNJJ01000009">
    <property type="protein sequence ID" value="GHO85619.1"/>
    <property type="molecule type" value="Genomic_DNA"/>
</dbReference>
<dbReference type="Pfam" id="PF00486">
    <property type="entry name" value="Trans_reg_C"/>
    <property type="match status" value="1"/>
</dbReference>
<reference evidence="4 5" key="1">
    <citation type="journal article" date="2021" name="Int. J. Syst. Evol. Microbiol.">
        <title>Reticulibacter mediterranei gen. nov., sp. nov., within the new family Reticulibacteraceae fam. nov., and Ktedonospora formicarum gen. nov., sp. nov., Ktedonobacter robiniae sp. nov., Dictyobacter formicarum sp. nov. and Dictyobacter arantiisoli sp. nov., belonging to the class Ktedonobacteria.</title>
        <authorList>
            <person name="Yabe S."/>
            <person name="Zheng Y."/>
            <person name="Wang C.M."/>
            <person name="Sakai Y."/>
            <person name="Abe K."/>
            <person name="Yokota A."/>
            <person name="Donadio S."/>
            <person name="Cavaletti L."/>
            <person name="Monciardini P."/>
        </authorList>
    </citation>
    <scope>NUCLEOTIDE SEQUENCE [LARGE SCALE GENOMIC DNA]</scope>
    <source>
        <strain evidence="4 5">SOSP1-9</strain>
    </source>
</reference>
<dbReference type="InterPro" id="IPR016032">
    <property type="entry name" value="Sig_transdc_resp-reg_C-effctor"/>
</dbReference>
<dbReference type="PROSITE" id="PS51755">
    <property type="entry name" value="OMPR_PHOB"/>
    <property type="match status" value="1"/>
</dbReference>
<sequence>MQELWGYDYDSFDRTVDTHITRLRKKMGPLGEKIMTVWGVGYRFVV</sequence>
<dbReference type="CDD" id="cd00383">
    <property type="entry name" value="trans_reg_C"/>
    <property type="match status" value="1"/>
</dbReference>
<dbReference type="InterPro" id="IPR036388">
    <property type="entry name" value="WH-like_DNA-bd_sf"/>
</dbReference>
<feature type="domain" description="OmpR/PhoB-type" evidence="3">
    <location>
        <begin position="1"/>
        <end position="46"/>
    </location>
</feature>
<feature type="DNA-binding region" description="OmpR/PhoB-type" evidence="2">
    <location>
        <begin position="1"/>
        <end position="46"/>
    </location>
</feature>
<proteinExistence type="predicted"/>
<evidence type="ECO:0000259" key="3">
    <source>
        <dbReference type="PROSITE" id="PS51755"/>
    </source>
</evidence>
<protein>
    <recommendedName>
        <fullName evidence="3">OmpR/PhoB-type domain-containing protein</fullName>
    </recommendedName>
</protein>
<dbReference type="Proteomes" id="UP000635565">
    <property type="component" value="Unassembled WGS sequence"/>
</dbReference>
<dbReference type="SUPFAM" id="SSF46894">
    <property type="entry name" value="C-terminal effector domain of the bipartite response regulators"/>
    <property type="match status" value="1"/>
</dbReference>